<feature type="signal peptide" evidence="7">
    <location>
        <begin position="1"/>
        <end position="25"/>
    </location>
</feature>
<protein>
    <recommendedName>
        <fullName evidence="10">Protein EXORDIUM-like 6</fullName>
    </recommendedName>
</protein>
<evidence type="ECO:0000256" key="7">
    <source>
        <dbReference type="SAM" id="SignalP"/>
    </source>
</evidence>
<gene>
    <name evidence="8" type="ORF">V6N12_024463</name>
</gene>
<keyword evidence="4 7" id="KW-0732">Signal</keyword>
<dbReference type="Pfam" id="PF04674">
    <property type="entry name" value="Phi_1"/>
    <property type="match status" value="1"/>
</dbReference>
<dbReference type="InterPro" id="IPR006766">
    <property type="entry name" value="EXORDIUM-like"/>
</dbReference>
<keyword evidence="6" id="KW-0812">Transmembrane</keyword>
<dbReference type="PANTHER" id="PTHR31279:SF13">
    <property type="entry name" value="PROTEIN EXORDIUM-LIKE 6"/>
    <property type="match status" value="1"/>
</dbReference>
<evidence type="ECO:0000256" key="5">
    <source>
        <dbReference type="ARBA" id="ARBA00023591"/>
    </source>
</evidence>
<proteinExistence type="inferred from homology"/>
<accession>A0ABR2G0M8</accession>
<evidence type="ECO:0000256" key="2">
    <source>
        <dbReference type="ARBA" id="ARBA00022523"/>
    </source>
</evidence>
<keyword evidence="9" id="KW-1185">Reference proteome</keyword>
<dbReference type="PANTHER" id="PTHR31279">
    <property type="entry name" value="PROTEIN EXORDIUM-LIKE 5"/>
    <property type="match status" value="1"/>
</dbReference>
<feature type="chain" id="PRO_5045044193" description="Protein EXORDIUM-like 6" evidence="7">
    <location>
        <begin position="26"/>
        <end position="314"/>
    </location>
</feature>
<evidence type="ECO:0000313" key="8">
    <source>
        <dbReference type="EMBL" id="KAK8590080.1"/>
    </source>
</evidence>
<feature type="transmembrane region" description="Helical" evidence="6">
    <location>
        <begin position="41"/>
        <end position="58"/>
    </location>
</feature>
<sequence length="314" mass="34059">MGSLIRLFGLALSITMLITLSPVAGHNYDPYTDKPEMTSHGGPMLTGTINLLIVWYGDCGKRVKKTMRNFIKSLDFAGGRPRLQPKVVSWWEMVESYQSLMPEAKPGKPPKISVKVAKELSEKTCKLGKVLILQHHVPKLIEHVTNGDPNVIPVIVTARDVTIQGVCHGKCADHLLTEPPNPRPFIIVGNPEVECPGECGWPFHVAEFGPKGPVLKPPNGDMAADAMVVSFASALADTVTNPMRDGFFHSFYADQLGPSGVCKGIFGRGAAPGNPGQVQSDPRTGGNFNAYGFKNKRFLLPAVWNTKNGTCWTG</sequence>
<reference evidence="8 9" key="1">
    <citation type="journal article" date="2024" name="G3 (Bethesda)">
        <title>Genome assembly of Hibiscus sabdariffa L. provides insights into metabolisms of medicinal natural products.</title>
        <authorList>
            <person name="Kim T."/>
        </authorList>
    </citation>
    <scope>NUCLEOTIDE SEQUENCE [LARGE SCALE GENOMIC DNA]</scope>
    <source>
        <strain evidence="8">TK-2024</strain>
        <tissue evidence="8">Old leaves</tissue>
    </source>
</reference>
<organism evidence="8 9">
    <name type="scientific">Hibiscus sabdariffa</name>
    <name type="common">roselle</name>
    <dbReference type="NCBI Taxonomy" id="183260"/>
    <lineage>
        <taxon>Eukaryota</taxon>
        <taxon>Viridiplantae</taxon>
        <taxon>Streptophyta</taxon>
        <taxon>Embryophyta</taxon>
        <taxon>Tracheophyta</taxon>
        <taxon>Spermatophyta</taxon>
        <taxon>Magnoliopsida</taxon>
        <taxon>eudicotyledons</taxon>
        <taxon>Gunneridae</taxon>
        <taxon>Pentapetalae</taxon>
        <taxon>rosids</taxon>
        <taxon>malvids</taxon>
        <taxon>Malvales</taxon>
        <taxon>Malvaceae</taxon>
        <taxon>Malvoideae</taxon>
        <taxon>Hibiscus</taxon>
    </lineage>
</organism>
<dbReference type="EMBL" id="JBBPBM010000004">
    <property type="protein sequence ID" value="KAK8590080.1"/>
    <property type="molecule type" value="Genomic_DNA"/>
</dbReference>
<evidence type="ECO:0000313" key="9">
    <source>
        <dbReference type="Proteomes" id="UP001472677"/>
    </source>
</evidence>
<keyword evidence="3" id="KW-0964">Secreted</keyword>
<comment type="caution">
    <text evidence="8">The sequence shown here is derived from an EMBL/GenBank/DDBJ whole genome shotgun (WGS) entry which is preliminary data.</text>
</comment>
<comment type="subcellular location">
    <subcellularLocation>
        <location evidence="1">Secreted</location>
        <location evidence="1">Extracellular space</location>
        <location evidence="1">Apoplast</location>
    </subcellularLocation>
</comment>
<evidence type="ECO:0000256" key="3">
    <source>
        <dbReference type="ARBA" id="ARBA00022525"/>
    </source>
</evidence>
<evidence type="ECO:0000256" key="1">
    <source>
        <dbReference type="ARBA" id="ARBA00004271"/>
    </source>
</evidence>
<evidence type="ECO:0000256" key="4">
    <source>
        <dbReference type="ARBA" id="ARBA00022729"/>
    </source>
</evidence>
<comment type="similarity">
    <text evidence="5">Belongs to the EXORDIUM family.</text>
</comment>
<keyword evidence="2" id="KW-0052">Apoplast</keyword>
<evidence type="ECO:0000256" key="6">
    <source>
        <dbReference type="SAM" id="Phobius"/>
    </source>
</evidence>
<evidence type="ECO:0008006" key="10">
    <source>
        <dbReference type="Google" id="ProtNLM"/>
    </source>
</evidence>
<keyword evidence="6" id="KW-1133">Transmembrane helix</keyword>
<name>A0ABR2G0M8_9ROSI</name>
<keyword evidence="6" id="KW-0472">Membrane</keyword>
<dbReference type="Proteomes" id="UP001472677">
    <property type="component" value="Unassembled WGS sequence"/>
</dbReference>